<feature type="domain" description="Mur ligase C-terminal" evidence="11">
    <location>
        <begin position="350"/>
        <end position="471"/>
    </location>
</feature>
<dbReference type="GO" id="GO:0071555">
    <property type="term" value="P:cell wall organization"/>
    <property type="evidence" value="ECO:0007669"/>
    <property type="project" value="UniProtKB-KW"/>
</dbReference>
<dbReference type="InterPro" id="IPR013221">
    <property type="entry name" value="Mur_ligase_cen"/>
</dbReference>
<accession>A0A1Q5Q2H9</accession>
<feature type="domain" description="Mur ligase central" evidence="12">
    <location>
        <begin position="139"/>
        <end position="268"/>
    </location>
</feature>
<evidence type="ECO:0000256" key="3">
    <source>
        <dbReference type="ARBA" id="ARBA00022490"/>
    </source>
</evidence>
<keyword evidence="14" id="KW-1185">Reference proteome</keyword>
<comment type="caution">
    <text evidence="13">The sequence shown here is derived from an EMBL/GenBank/DDBJ whole genome shotgun (WGS) entry which is preliminary data.</text>
</comment>
<comment type="pathway">
    <text evidence="2 9 10">Cell wall biogenesis; peptidoglycan biosynthesis.</text>
</comment>
<keyword evidence="9 10" id="KW-0573">Peptidoglycan synthesis</keyword>
<dbReference type="UniPathway" id="UPA00219"/>
<dbReference type="Gene3D" id="3.40.50.720">
    <property type="entry name" value="NAD(P)-binding Rossmann-like Domain"/>
    <property type="match status" value="1"/>
</dbReference>
<reference evidence="14" key="1">
    <citation type="submission" date="2016-12" db="EMBL/GenBank/DDBJ databases">
        <authorList>
            <person name="Meng X."/>
        </authorList>
    </citation>
    <scope>NUCLEOTIDE SEQUENCE [LARGE SCALE GENOMIC DNA]</scope>
    <source>
        <strain evidence="14">DSM 19116</strain>
    </source>
</reference>
<protein>
    <recommendedName>
        <fullName evidence="9 10">UDP-N-acetylmuramoylalanine--D-glutamate ligase</fullName>
        <ecNumber evidence="9 10">6.3.2.9</ecNumber>
    </recommendedName>
    <alternativeName>
        <fullName evidence="9">D-glutamic acid-adding enzyme</fullName>
    </alternativeName>
    <alternativeName>
        <fullName evidence="9">UDP-N-acetylmuramoyl-L-alanyl-D-glutamate synthetase</fullName>
    </alternativeName>
</protein>
<proteinExistence type="inferred from homology"/>
<dbReference type="Gene3D" id="3.90.190.20">
    <property type="entry name" value="Mur ligase, C-terminal domain"/>
    <property type="match status" value="1"/>
</dbReference>
<dbReference type="PANTHER" id="PTHR43692:SF1">
    <property type="entry name" value="UDP-N-ACETYLMURAMOYLALANINE--D-GLUTAMATE LIGASE"/>
    <property type="match status" value="1"/>
</dbReference>
<dbReference type="PANTHER" id="PTHR43692">
    <property type="entry name" value="UDP-N-ACETYLMURAMOYLALANINE--D-GLUTAMATE LIGASE"/>
    <property type="match status" value="1"/>
</dbReference>
<dbReference type="InterPro" id="IPR036615">
    <property type="entry name" value="Mur_ligase_C_dom_sf"/>
</dbReference>
<dbReference type="InterPro" id="IPR018109">
    <property type="entry name" value="Folylpolyglutamate_synth_CS"/>
</dbReference>
<feature type="binding site" evidence="9">
    <location>
        <begin position="140"/>
        <end position="146"/>
    </location>
    <ligand>
        <name>ATP</name>
        <dbReference type="ChEBI" id="CHEBI:30616"/>
    </ligand>
</feature>
<dbReference type="GO" id="GO:0008764">
    <property type="term" value="F:UDP-N-acetylmuramoylalanine-D-glutamate ligase activity"/>
    <property type="evidence" value="ECO:0007669"/>
    <property type="project" value="UniProtKB-UniRule"/>
</dbReference>
<dbReference type="InterPro" id="IPR005762">
    <property type="entry name" value="MurD"/>
</dbReference>
<evidence type="ECO:0000313" key="13">
    <source>
        <dbReference type="EMBL" id="OKL53996.1"/>
    </source>
</evidence>
<dbReference type="AlphaFoldDB" id="A0A1Q5Q2H9"/>
<keyword evidence="4 9" id="KW-0436">Ligase</keyword>
<dbReference type="HAMAP" id="MF_00639">
    <property type="entry name" value="MurD"/>
    <property type="match status" value="1"/>
</dbReference>
<gene>
    <name evidence="9" type="primary">murD</name>
    <name evidence="13" type="ORF">BSZ39_06490</name>
</gene>
<evidence type="ECO:0000256" key="10">
    <source>
        <dbReference type="RuleBase" id="RU003664"/>
    </source>
</evidence>
<dbReference type="PROSITE" id="PS01011">
    <property type="entry name" value="FOLYLPOLYGLU_SYNT_1"/>
    <property type="match status" value="1"/>
</dbReference>
<keyword evidence="7 9" id="KW-0067">ATP-binding</keyword>
<dbReference type="SUPFAM" id="SSF53623">
    <property type="entry name" value="MurD-like peptide ligases, catalytic domain"/>
    <property type="match status" value="1"/>
</dbReference>
<evidence type="ECO:0000256" key="1">
    <source>
        <dbReference type="ARBA" id="ARBA00004496"/>
    </source>
</evidence>
<organism evidence="13 14">
    <name type="scientific">Bowdeniella nasicola</name>
    <dbReference type="NCBI Taxonomy" id="208480"/>
    <lineage>
        <taxon>Bacteria</taxon>
        <taxon>Bacillati</taxon>
        <taxon>Actinomycetota</taxon>
        <taxon>Actinomycetes</taxon>
        <taxon>Actinomycetales</taxon>
        <taxon>Actinomycetaceae</taxon>
        <taxon>Bowdeniella</taxon>
    </lineage>
</organism>
<dbReference type="Pfam" id="PF02875">
    <property type="entry name" value="Mur_ligase_C"/>
    <property type="match status" value="1"/>
</dbReference>
<dbReference type="Gene3D" id="3.40.1190.10">
    <property type="entry name" value="Mur-like, catalytic domain"/>
    <property type="match status" value="1"/>
</dbReference>
<dbReference type="OrthoDB" id="9809796at2"/>
<evidence type="ECO:0000256" key="6">
    <source>
        <dbReference type="ARBA" id="ARBA00022741"/>
    </source>
</evidence>
<evidence type="ECO:0000256" key="8">
    <source>
        <dbReference type="ARBA" id="ARBA00023306"/>
    </source>
</evidence>
<comment type="catalytic activity">
    <reaction evidence="9 10">
        <text>UDP-N-acetyl-alpha-D-muramoyl-L-alanine + D-glutamate + ATP = UDP-N-acetyl-alpha-D-muramoyl-L-alanyl-D-glutamate + ADP + phosphate + H(+)</text>
        <dbReference type="Rhea" id="RHEA:16429"/>
        <dbReference type="ChEBI" id="CHEBI:15378"/>
        <dbReference type="ChEBI" id="CHEBI:29986"/>
        <dbReference type="ChEBI" id="CHEBI:30616"/>
        <dbReference type="ChEBI" id="CHEBI:43474"/>
        <dbReference type="ChEBI" id="CHEBI:83898"/>
        <dbReference type="ChEBI" id="CHEBI:83900"/>
        <dbReference type="ChEBI" id="CHEBI:456216"/>
        <dbReference type="EC" id="6.3.2.9"/>
    </reaction>
</comment>
<evidence type="ECO:0000256" key="9">
    <source>
        <dbReference type="HAMAP-Rule" id="MF_00639"/>
    </source>
</evidence>
<evidence type="ECO:0000256" key="7">
    <source>
        <dbReference type="ARBA" id="ARBA00022840"/>
    </source>
</evidence>
<dbReference type="GO" id="GO:0008360">
    <property type="term" value="P:regulation of cell shape"/>
    <property type="evidence" value="ECO:0007669"/>
    <property type="project" value="UniProtKB-KW"/>
</dbReference>
<keyword evidence="6 9" id="KW-0547">Nucleotide-binding</keyword>
<dbReference type="SUPFAM" id="SSF53244">
    <property type="entry name" value="MurD-like peptide ligases, peptide-binding domain"/>
    <property type="match status" value="1"/>
</dbReference>
<keyword evidence="8 9" id="KW-0131">Cell cycle</keyword>
<dbReference type="SUPFAM" id="SSF51984">
    <property type="entry name" value="MurCD N-terminal domain"/>
    <property type="match status" value="1"/>
</dbReference>
<dbReference type="GO" id="GO:0051301">
    <property type="term" value="P:cell division"/>
    <property type="evidence" value="ECO:0007669"/>
    <property type="project" value="UniProtKB-KW"/>
</dbReference>
<dbReference type="NCBIfam" id="TIGR01087">
    <property type="entry name" value="murD"/>
    <property type="match status" value="1"/>
</dbReference>
<evidence type="ECO:0000256" key="2">
    <source>
        <dbReference type="ARBA" id="ARBA00004752"/>
    </source>
</evidence>
<dbReference type="GO" id="GO:0009252">
    <property type="term" value="P:peptidoglycan biosynthetic process"/>
    <property type="evidence" value="ECO:0007669"/>
    <property type="project" value="UniProtKB-UniRule"/>
</dbReference>
<name>A0A1Q5Q2H9_9ACTO</name>
<dbReference type="GO" id="GO:0004326">
    <property type="term" value="F:tetrahydrofolylpolyglutamate synthase activity"/>
    <property type="evidence" value="ECO:0007669"/>
    <property type="project" value="InterPro"/>
</dbReference>
<sequence>MQSGCPSVANIANHDPRPDLSGARIGVAGLGTSGRAALKALAARGIAARGIDRSEAAVAAANDNATGAHLIHAADEADFAECASEDVDLLIVSPGIAPHTPLYARASQRGVQIISEIELAWLLQAPLPGGGYAPWLTLTGTNGKTTTVTMTSSILGAAGLVAPAIGNVGTPAVLVAERGGVDVMPAELSSFQLHTTHSVRALASACLNIDDDHLDWHGSPEAYAAAKGRVHLGTSGACLYSRHDPITEQLVRDADVTEGALAVSIGLDAPPLAGIGIVDGLIVDRAFHNERATHGVELAALTDLAHLAPEGQVPAHVVIDALFAAGLARAAGVAPEAIAEGLRAFSPGDHRIQTIAEVDGVRYINDSKATNAHAARASLSAMSTGSVVWIAGGLAKGARFDDLIADIAPTLASVVLIGVDQEPLTSALSKVAPDIPVQAVDPASEDPMTEAVALAQRVAQPGNVVLLAPACASMDQFPNYASRGDQFAAAVRSLRA</sequence>
<evidence type="ECO:0000259" key="11">
    <source>
        <dbReference type="Pfam" id="PF02875"/>
    </source>
</evidence>
<keyword evidence="9 10" id="KW-0133">Cell shape</keyword>
<evidence type="ECO:0000256" key="4">
    <source>
        <dbReference type="ARBA" id="ARBA00022598"/>
    </source>
</evidence>
<dbReference type="GO" id="GO:0005524">
    <property type="term" value="F:ATP binding"/>
    <property type="evidence" value="ECO:0007669"/>
    <property type="project" value="UniProtKB-UniRule"/>
</dbReference>
<keyword evidence="9 10" id="KW-0961">Cell wall biogenesis/degradation</keyword>
<evidence type="ECO:0000259" key="12">
    <source>
        <dbReference type="Pfam" id="PF08245"/>
    </source>
</evidence>
<dbReference type="GO" id="GO:0005737">
    <property type="term" value="C:cytoplasm"/>
    <property type="evidence" value="ECO:0007669"/>
    <property type="project" value="UniProtKB-SubCell"/>
</dbReference>
<evidence type="ECO:0000313" key="14">
    <source>
        <dbReference type="Proteomes" id="UP000185628"/>
    </source>
</evidence>
<comment type="function">
    <text evidence="9 10">Cell wall formation. Catalyzes the addition of glutamate to the nucleotide precursor UDP-N-acetylmuramoyl-L-alanine (UMA).</text>
</comment>
<comment type="subcellular location">
    <subcellularLocation>
        <location evidence="1 9 10">Cytoplasm</location>
    </subcellularLocation>
</comment>
<dbReference type="InterPro" id="IPR004101">
    <property type="entry name" value="Mur_ligase_C"/>
</dbReference>
<comment type="similarity">
    <text evidence="9">Belongs to the MurCDEF family.</text>
</comment>
<dbReference type="EMBL" id="MQVR01000031">
    <property type="protein sequence ID" value="OKL53996.1"/>
    <property type="molecule type" value="Genomic_DNA"/>
</dbReference>
<keyword evidence="5 9" id="KW-0132">Cell division</keyword>
<dbReference type="InterPro" id="IPR036565">
    <property type="entry name" value="Mur-like_cat_sf"/>
</dbReference>
<evidence type="ECO:0000256" key="5">
    <source>
        <dbReference type="ARBA" id="ARBA00022618"/>
    </source>
</evidence>
<dbReference type="EC" id="6.3.2.9" evidence="9 10"/>
<dbReference type="Proteomes" id="UP000185628">
    <property type="component" value="Unassembled WGS sequence"/>
</dbReference>
<keyword evidence="3 9" id="KW-0963">Cytoplasm</keyword>
<dbReference type="Pfam" id="PF08245">
    <property type="entry name" value="Mur_ligase_M"/>
    <property type="match status" value="1"/>
</dbReference>
<dbReference type="Pfam" id="PF21799">
    <property type="entry name" value="MurD-like_N"/>
    <property type="match status" value="1"/>
</dbReference>